<sequence>MSSYRSRGGPTQKPMKPLACSLSNFSIGPCVRRGKFYCFKSKVCMSKGDNPTVSGQIHSVSI</sequence>
<organism evidence="1 2">
    <name type="scientific">Sorghum bicolor</name>
    <name type="common">Sorghum</name>
    <name type="synonym">Sorghum vulgare</name>
    <dbReference type="NCBI Taxonomy" id="4558"/>
    <lineage>
        <taxon>Eukaryota</taxon>
        <taxon>Viridiplantae</taxon>
        <taxon>Streptophyta</taxon>
        <taxon>Embryophyta</taxon>
        <taxon>Tracheophyta</taxon>
        <taxon>Spermatophyta</taxon>
        <taxon>Magnoliopsida</taxon>
        <taxon>Liliopsida</taxon>
        <taxon>Poales</taxon>
        <taxon>Poaceae</taxon>
        <taxon>PACMAD clade</taxon>
        <taxon>Panicoideae</taxon>
        <taxon>Andropogonodae</taxon>
        <taxon>Andropogoneae</taxon>
        <taxon>Sorghinae</taxon>
        <taxon>Sorghum</taxon>
    </lineage>
</organism>
<evidence type="ECO:0000313" key="1">
    <source>
        <dbReference type="EMBL" id="OQU87938.1"/>
    </source>
</evidence>
<proteinExistence type="predicted"/>
<dbReference type="Gramene" id="OQU87938">
    <property type="protein sequence ID" value="OQU87938"/>
    <property type="gene ID" value="SORBI_3003G369566"/>
</dbReference>
<dbReference type="AlphaFoldDB" id="A0A1W0W0P1"/>
<dbReference type="EMBL" id="CM000762">
    <property type="protein sequence ID" value="OQU87938.1"/>
    <property type="molecule type" value="Genomic_DNA"/>
</dbReference>
<reference evidence="2" key="2">
    <citation type="journal article" date="2018" name="Plant J.">
        <title>The Sorghum bicolor reference genome: improved assembly, gene annotations, a transcriptome atlas, and signatures of genome organization.</title>
        <authorList>
            <person name="McCormick R.F."/>
            <person name="Truong S.K."/>
            <person name="Sreedasyam A."/>
            <person name="Jenkins J."/>
            <person name="Shu S."/>
            <person name="Sims D."/>
            <person name="Kennedy M."/>
            <person name="Amirebrahimi M."/>
            <person name="Weers B.D."/>
            <person name="McKinley B."/>
            <person name="Mattison A."/>
            <person name="Morishige D.T."/>
            <person name="Grimwood J."/>
            <person name="Schmutz J."/>
            <person name="Mullet J.E."/>
        </authorList>
    </citation>
    <scope>NUCLEOTIDE SEQUENCE [LARGE SCALE GENOMIC DNA]</scope>
    <source>
        <strain evidence="2">cv. BTx623</strain>
    </source>
</reference>
<dbReference type="Proteomes" id="UP000000768">
    <property type="component" value="Chromosome 3"/>
</dbReference>
<reference evidence="1 2" key="1">
    <citation type="journal article" date="2009" name="Nature">
        <title>The Sorghum bicolor genome and the diversification of grasses.</title>
        <authorList>
            <person name="Paterson A.H."/>
            <person name="Bowers J.E."/>
            <person name="Bruggmann R."/>
            <person name="Dubchak I."/>
            <person name="Grimwood J."/>
            <person name="Gundlach H."/>
            <person name="Haberer G."/>
            <person name="Hellsten U."/>
            <person name="Mitros T."/>
            <person name="Poliakov A."/>
            <person name="Schmutz J."/>
            <person name="Spannagl M."/>
            <person name="Tang H."/>
            <person name="Wang X."/>
            <person name="Wicker T."/>
            <person name="Bharti A.K."/>
            <person name="Chapman J."/>
            <person name="Feltus F.A."/>
            <person name="Gowik U."/>
            <person name="Grigoriev I.V."/>
            <person name="Lyons E."/>
            <person name="Maher C.A."/>
            <person name="Martis M."/>
            <person name="Narechania A."/>
            <person name="Otillar R.P."/>
            <person name="Penning B.W."/>
            <person name="Salamov A.A."/>
            <person name="Wang Y."/>
            <person name="Zhang L."/>
            <person name="Carpita N.C."/>
            <person name="Freeling M."/>
            <person name="Gingle A.R."/>
            <person name="Hash C.T."/>
            <person name="Keller B."/>
            <person name="Klein P."/>
            <person name="Kresovich S."/>
            <person name="McCann M.C."/>
            <person name="Ming R."/>
            <person name="Peterson D.G."/>
            <person name="Mehboob-ur-Rahman"/>
            <person name="Ware D."/>
            <person name="Westhoff P."/>
            <person name="Mayer K.F."/>
            <person name="Messing J."/>
            <person name="Rokhsar D.S."/>
        </authorList>
    </citation>
    <scope>NUCLEOTIDE SEQUENCE [LARGE SCALE GENOMIC DNA]</scope>
    <source>
        <strain evidence="2">cv. BTx623</strain>
    </source>
</reference>
<dbReference type="InParanoid" id="A0A1W0W0P1"/>
<protein>
    <submittedName>
        <fullName evidence="1">Uncharacterized protein</fullName>
    </submittedName>
</protein>
<keyword evidence="2" id="KW-1185">Reference proteome</keyword>
<accession>A0A1W0W0P1</accession>
<name>A0A1W0W0P1_SORBI</name>
<evidence type="ECO:0000313" key="2">
    <source>
        <dbReference type="Proteomes" id="UP000000768"/>
    </source>
</evidence>
<gene>
    <name evidence="1" type="ORF">SORBI_3003G369566</name>
</gene>